<dbReference type="KEGG" id="mes:Meso_0211"/>
<dbReference type="EMBL" id="CP000390">
    <property type="protein sequence ID" value="ABG61616.1"/>
    <property type="molecule type" value="Genomic_DNA"/>
</dbReference>
<accession>Q11LV9</accession>
<sequence>MPTLLTEARVVNGSVIYLSLAETVIDGGNVPEVRICTRLRLDLAFAQALRDNLSARIAPIHALGHAASTCARSNSRSIHSMSRSYVFTVNPAPFSRTRLKNVLSLIARWLIVCSDMPVRLDRRSAVSKSRDRSSCSIVASMRISTPHASEFLRVACISCEYRFRACQN</sequence>
<gene>
    <name evidence="1" type="ordered locus">Meso_0211</name>
</gene>
<protein>
    <submittedName>
        <fullName evidence="1">Uncharacterized protein</fullName>
    </submittedName>
</protein>
<dbReference type="AlphaFoldDB" id="Q11LV9"/>
<name>Q11LV9_CHESB</name>
<dbReference type="HOGENOM" id="CLU_1583572_0_0_5"/>
<organism evidence="1">
    <name type="scientific">Chelativorans sp. (strain BNC1)</name>
    <dbReference type="NCBI Taxonomy" id="266779"/>
    <lineage>
        <taxon>Bacteria</taxon>
        <taxon>Pseudomonadati</taxon>
        <taxon>Pseudomonadota</taxon>
        <taxon>Alphaproteobacteria</taxon>
        <taxon>Hyphomicrobiales</taxon>
        <taxon>Phyllobacteriaceae</taxon>
        <taxon>Chelativorans</taxon>
    </lineage>
</organism>
<reference evidence="1" key="1">
    <citation type="submission" date="2006-06" db="EMBL/GenBank/DDBJ databases">
        <title>Complete sequence of chromosome of Chelativorans sp. BNC1.</title>
        <authorList>
            <consortium name="US DOE Joint Genome Institute"/>
            <person name="Copeland A."/>
            <person name="Lucas S."/>
            <person name="Lapidus A."/>
            <person name="Barry K."/>
            <person name="Detter J.C."/>
            <person name="Glavina del Rio T."/>
            <person name="Hammon N."/>
            <person name="Israni S."/>
            <person name="Dalin E."/>
            <person name="Tice H."/>
            <person name="Pitluck S."/>
            <person name="Chertkov O."/>
            <person name="Brettin T."/>
            <person name="Bruce D."/>
            <person name="Han C."/>
            <person name="Tapia R."/>
            <person name="Gilna P."/>
            <person name="Schmutz J."/>
            <person name="Larimer F."/>
            <person name="Land M."/>
            <person name="Hauser L."/>
            <person name="Kyrpides N."/>
            <person name="Mikhailova N."/>
            <person name="Richardson P."/>
        </authorList>
    </citation>
    <scope>NUCLEOTIDE SEQUENCE</scope>
    <source>
        <strain evidence="1">BNC1</strain>
    </source>
</reference>
<evidence type="ECO:0000313" key="1">
    <source>
        <dbReference type="EMBL" id="ABG61616.1"/>
    </source>
</evidence>
<dbReference type="STRING" id="266779.Meso_0211"/>
<proteinExistence type="predicted"/>